<dbReference type="EMBL" id="BJXJ01000063">
    <property type="protein sequence ID" value="GEM77555.1"/>
    <property type="molecule type" value="Genomic_DNA"/>
</dbReference>
<proteinExistence type="predicted"/>
<dbReference type="AlphaFoldDB" id="A0A511QJP7"/>
<accession>A0A511QJP7</accession>
<comment type="caution">
    <text evidence="1">The sequence shown here is derived from an EMBL/GenBank/DDBJ whole genome shotgun (WGS) entry which is preliminary data.</text>
</comment>
<gene>
    <name evidence="1" type="ORF">VSA01S_36670</name>
</gene>
<sequence length="143" mass="16930">MKRFPIFLVNFSWRMGVFYVEVCMKKGQYLTDKELEWMTNYIVHKIWFLHHCVFSSACNEAEKSRYEFSIVKVSNWTNTDVKRIKNSVHEICSRLIKVKVQSETNNSSEFDYALLFSRVKYTKERFVVSLNVEALACSDIITS</sequence>
<organism evidence="1 2">
    <name type="scientific">Vibrio sagamiensis NBRC 104589</name>
    <dbReference type="NCBI Taxonomy" id="1219064"/>
    <lineage>
        <taxon>Bacteria</taxon>
        <taxon>Pseudomonadati</taxon>
        <taxon>Pseudomonadota</taxon>
        <taxon>Gammaproteobacteria</taxon>
        <taxon>Vibrionales</taxon>
        <taxon>Vibrionaceae</taxon>
        <taxon>Vibrio</taxon>
    </lineage>
</organism>
<name>A0A511QJP7_9VIBR</name>
<keyword evidence="2" id="KW-1185">Reference proteome</keyword>
<protein>
    <submittedName>
        <fullName evidence="1">Uncharacterized protein</fullName>
    </submittedName>
</protein>
<dbReference type="Proteomes" id="UP000321922">
    <property type="component" value="Unassembled WGS sequence"/>
</dbReference>
<evidence type="ECO:0000313" key="1">
    <source>
        <dbReference type="EMBL" id="GEM77555.1"/>
    </source>
</evidence>
<reference evidence="1 2" key="1">
    <citation type="submission" date="2019-07" db="EMBL/GenBank/DDBJ databases">
        <title>Whole genome shotgun sequence of Vibrio sagamiensis NBRC 104589.</title>
        <authorList>
            <person name="Hosoyama A."/>
            <person name="Uohara A."/>
            <person name="Ohji S."/>
            <person name="Ichikawa N."/>
        </authorList>
    </citation>
    <scope>NUCLEOTIDE SEQUENCE [LARGE SCALE GENOMIC DNA]</scope>
    <source>
        <strain evidence="1 2">NBRC 104589</strain>
    </source>
</reference>
<evidence type="ECO:0000313" key="2">
    <source>
        <dbReference type="Proteomes" id="UP000321922"/>
    </source>
</evidence>